<comment type="similarity">
    <text evidence="2 12 13">Belongs to the chorismate synthase family.</text>
</comment>
<dbReference type="AlphaFoldDB" id="A0A0R1YN57"/>
<dbReference type="PANTHER" id="PTHR21085">
    <property type="entry name" value="CHORISMATE SYNTHASE"/>
    <property type="match status" value="1"/>
</dbReference>
<evidence type="ECO:0000256" key="4">
    <source>
        <dbReference type="ARBA" id="ARBA00013036"/>
    </source>
</evidence>
<dbReference type="GO" id="GO:0009073">
    <property type="term" value="P:aromatic amino acid family biosynthetic process"/>
    <property type="evidence" value="ECO:0007669"/>
    <property type="project" value="UniProtKB-KW"/>
</dbReference>
<dbReference type="NCBIfam" id="NF003793">
    <property type="entry name" value="PRK05382.1"/>
    <property type="match status" value="1"/>
</dbReference>
<evidence type="ECO:0000256" key="9">
    <source>
        <dbReference type="ARBA" id="ARBA00022857"/>
    </source>
</evidence>
<dbReference type="PROSITE" id="PS00788">
    <property type="entry name" value="CHORISMATE_SYNTHASE_2"/>
    <property type="match status" value="1"/>
</dbReference>
<evidence type="ECO:0000256" key="1">
    <source>
        <dbReference type="ARBA" id="ARBA00005044"/>
    </source>
</evidence>
<comment type="subunit">
    <text evidence="3 12">Homotetramer.</text>
</comment>
<keyword evidence="5 12" id="KW-0028">Amino-acid biosynthesis</keyword>
<dbReference type="GO" id="GO:0004107">
    <property type="term" value="F:chorismate synthase activity"/>
    <property type="evidence" value="ECO:0007669"/>
    <property type="project" value="UniProtKB-UniRule"/>
</dbReference>
<reference evidence="14 15" key="1">
    <citation type="journal article" date="2015" name="Genome Announc.">
        <title>Expanding the biotechnology potential of lactobacilli through comparative genomics of 213 strains and associated genera.</title>
        <authorList>
            <person name="Sun Z."/>
            <person name="Harris H.M."/>
            <person name="McCann A."/>
            <person name="Guo C."/>
            <person name="Argimon S."/>
            <person name="Zhang W."/>
            <person name="Yang X."/>
            <person name="Jeffery I.B."/>
            <person name="Cooney J.C."/>
            <person name="Kagawa T.F."/>
            <person name="Liu W."/>
            <person name="Song Y."/>
            <person name="Salvetti E."/>
            <person name="Wrobel A."/>
            <person name="Rasinkangas P."/>
            <person name="Parkhill J."/>
            <person name="Rea M.C."/>
            <person name="O'Sullivan O."/>
            <person name="Ritari J."/>
            <person name="Douillard F.P."/>
            <person name="Paul Ross R."/>
            <person name="Yang R."/>
            <person name="Briner A.E."/>
            <person name="Felis G.E."/>
            <person name="de Vos W.M."/>
            <person name="Barrangou R."/>
            <person name="Klaenhammer T.R."/>
            <person name="Caufield P.W."/>
            <person name="Cui Y."/>
            <person name="Zhang H."/>
            <person name="O'Toole P.W."/>
        </authorList>
    </citation>
    <scope>NUCLEOTIDE SEQUENCE [LARGE SCALE GENOMIC DNA]</scope>
    <source>
        <strain evidence="14 15">DSM 18390</strain>
    </source>
</reference>
<comment type="pathway">
    <text evidence="1 12 13">Metabolic intermediate biosynthesis; chorismate biosynthesis; chorismate from D-erythrose 4-phosphate and phosphoenolpyruvate: step 7/7.</text>
</comment>
<keyword evidence="6 12" id="KW-0285">Flavoprotein</keyword>
<dbReference type="HAMAP" id="MF_00300">
    <property type="entry name" value="Chorismate_synth"/>
    <property type="match status" value="1"/>
</dbReference>
<evidence type="ECO:0000256" key="11">
    <source>
        <dbReference type="ARBA" id="ARBA00023239"/>
    </source>
</evidence>
<comment type="catalytic activity">
    <reaction evidence="12 13">
        <text>5-O-(1-carboxyvinyl)-3-phosphoshikimate = chorismate + phosphate</text>
        <dbReference type="Rhea" id="RHEA:21020"/>
        <dbReference type="ChEBI" id="CHEBI:29748"/>
        <dbReference type="ChEBI" id="CHEBI:43474"/>
        <dbReference type="ChEBI" id="CHEBI:57701"/>
        <dbReference type="EC" id="4.2.3.5"/>
    </reaction>
</comment>
<keyword evidence="8 12" id="KW-0274">FAD</keyword>
<dbReference type="GO" id="GO:0005829">
    <property type="term" value="C:cytosol"/>
    <property type="evidence" value="ECO:0007669"/>
    <property type="project" value="TreeGrafter"/>
</dbReference>
<dbReference type="GO" id="GO:0009423">
    <property type="term" value="P:chorismate biosynthetic process"/>
    <property type="evidence" value="ECO:0007669"/>
    <property type="project" value="UniProtKB-UniRule"/>
</dbReference>
<keyword evidence="7 12" id="KW-0288">FMN</keyword>
<evidence type="ECO:0000256" key="13">
    <source>
        <dbReference type="RuleBase" id="RU000605"/>
    </source>
</evidence>
<feature type="binding site" evidence="12">
    <location>
        <begin position="328"/>
        <end position="332"/>
    </location>
    <ligand>
        <name>FMN</name>
        <dbReference type="ChEBI" id="CHEBI:58210"/>
    </ligand>
</feature>
<dbReference type="Gene3D" id="3.60.150.10">
    <property type="entry name" value="Chorismate synthase AroC"/>
    <property type="match status" value="1"/>
</dbReference>
<dbReference type="InterPro" id="IPR000453">
    <property type="entry name" value="Chorismate_synth"/>
</dbReference>
<evidence type="ECO:0000256" key="7">
    <source>
        <dbReference type="ARBA" id="ARBA00022643"/>
    </source>
</evidence>
<organism evidence="14 15">
    <name type="scientific">Lentilactobacillus parafarraginis DSM 18390 = JCM 14109</name>
    <dbReference type="NCBI Taxonomy" id="1423786"/>
    <lineage>
        <taxon>Bacteria</taxon>
        <taxon>Bacillati</taxon>
        <taxon>Bacillota</taxon>
        <taxon>Bacilli</taxon>
        <taxon>Lactobacillales</taxon>
        <taxon>Lactobacillaceae</taxon>
        <taxon>Lentilactobacillus</taxon>
    </lineage>
</organism>
<evidence type="ECO:0000256" key="5">
    <source>
        <dbReference type="ARBA" id="ARBA00022605"/>
    </source>
</evidence>
<dbReference type="Pfam" id="PF01264">
    <property type="entry name" value="Chorismate_synt"/>
    <property type="match status" value="1"/>
</dbReference>
<comment type="cofactor">
    <cofactor evidence="12 13">
        <name>FMNH2</name>
        <dbReference type="ChEBI" id="CHEBI:57618"/>
    </cofactor>
    <text evidence="12 13">Reduced FMN (FMNH(2)).</text>
</comment>
<proteinExistence type="inferred from homology"/>
<dbReference type="Proteomes" id="UP000051010">
    <property type="component" value="Unassembled WGS sequence"/>
</dbReference>
<accession>A0A0R1YN57</accession>
<dbReference type="GO" id="GO:0008652">
    <property type="term" value="P:amino acid biosynthetic process"/>
    <property type="evidence" value="ECO:0007669"/>
    <property type="project" value="UniProtKB-KW"/>
</dbReference>
<dbReference type="CDD" id="cd07304">
    <property type="entry name" value="Chorismate_synthase"/>
    <property type="match status" value="1"/>
</dbReference>
<feature type="binding site" evidence="12">
    <location>
        <position position="354"/>
    </location>
    <ligand>
        <name>FMN</name>
        <dbReference type="ChEBI" id="CHEBI:58210"/>
    </ligand>
</feature>
<dbReference type="PIRSF" id="PIRSF001456">
    <property type="entry name" value="Chorismate_synth"/>
    <property type="match status" value="1"/>
</dbReference>
<evidence type="ECO:0000313" key="15">
    <source>
        <dbReference type="Proteomes" id="UP000051010"/>
    </source>
</evidence>
<feature type="binding site" evidence="12">
    <location>
        <begin position="268"/>
        <end position="269"/>
    </location>
    <ligand>
        <name>FMN</name>
        <dbReference type="ChEBI" id="CHEBI:58210"/>
    </ligand>
</feature>
<evidence type="ECO:0000313" key="14">
    <source>
        <dbReference type="EMBL" id="KRM43767.1"/>
    </source>
</evidence>
<dbReference type="PANTHER" id="PTHR21085:SF0">
    <property type="entry name" value="CHORISMATE SYNTHASE"/>
    <property type="match status" value="1"/>
</dbReference>
<gene>
    <name evidence="12" type="primary">aroC</name>
    <name evidence="14" type="ORF">FD47_GL001285</name>
</gene>
<evidence type="ECO:0000256" key="2">
    <source>
        <dbReference type="ARBA" id="ARBA00008014"/>
    </source>
</evidence>
<feature type="binding site" evidence="12">
    <location>
        <position position="56"/>
    </location>
    <ligand>
        <name>NADP(+)</name>
        <dbReference type="ChEBI" id="CHEBI:58349"/>
    </ligand>
</feature>
<keyword evidence="11 12" id="KW-0456">Lyase</keyword>
<dbReference type="PATRIC" id="fig|1423786.4.peg.1383"/>
<keyword evidence="10 12" id="KW-0057">Aromatic amino acid biosynthesis</keyword>
<evidence type="ECO:0000256" key="12">
    <source>
        <dbReference type="HAMAP-Rule" id="MF_00300"/>
    </source>
</evidence>
<evidence type="ECO:0000256" key="3">
    <source>
        <dbReference type="ARBA" id="ARBA00011881"/>
    </source>
</evidence>
<feature type="binding site" evidence="12">
    <location>
        <begin position="147"/>
        <end position="149"/>
    </location>
    <ligand>
        <name>FMN</name>
        <dbReference type="ChEBI" id="CHEBI:58210"/>
    </ligand>
</feature>
<dbReference type="PROSITE" id="PS00787">
    <property type="entry name" value="CHORISMATE_SYNTHASE_1"/>
    <property type="match status" value="1"/>
</dbReference>
<name>A0A0R1YN57_9LACO</name>
<keyword evidence="9 12" id="KW-0521">NADP</keyword>
<feature type="binding site" evidence="12">
    <location>
        <position position="313"/>
    </location>
    <ligand>
        <name>FMN</name>
        <dbReference type="ChEBI" id="CHEBI:58210"/>
    </ligand>
</feature>
<dbReference type="FunFam" id="3.60.150.10:FF:000002">
    <property type="entry name" value="Chorismate synthase"/>
    <property type="match status" value="1"/>
</dbReference>
<dbReference type="InterPro" id="IPR020541">
    <property type="entry name" value="Chorismate_synthase_CS"/>
</dbReference>
<evidence type="ECO:0000256" key="6">
    <source>
        <dbReference type="ARBA" id="ARBA00022630"/>
    </source>
</evidence>
<dbReference type="UniPathway" id="UPA00053">
    <property type="reaction ID" value="UER00090"/>
</dbReference>
<dbReference type="EMBL" id="AZFZ01000028">
    <property type="protein sequence ID" value="KRM43767.1"/>
    <property type="molecule type" value="Genomic_DNA"/>
</dbReference>
<feature type="binding site" evidence="12">
    <location>
        <position position="62"/>
    </location>
    <ligand>
        <name>NADP(+)</name>
        <dbReference type="ChEBI" id="CHEBI:58349"/>
    </ligand>
</feature>
<protein>
    <recommendedName>
        <fullName evidence="4 12">Chorismate synthase</fullName>
        <shortName evidence="12">CS</shortName>
        <ecNumber evidence="4 12">4.2.3.5</ecNumber>
    </recommendedName>
    <alternativeName>
        <fullName evidence="12">5-enolpyruvylshikimate-3-phosphate phospholyase</fullName>
    </alternativeName>
</protein>
<dbReference type="EC" id="4.2.3.5" evidence="4 12"/>
<comment type="function">
    <text evidence="12">Catalyzes the anti-1,4-elimination of the C-3 phosphate and the C-6 proR hydrogen from 5-enolpyruvylshikimate-3-phosphate (EPSP) to yield chorismate, which is the branch point compound that serves as the starting substrate for the three terminal pathways of aromatic amino acid biosynthesis. This reaction introduces a second double bond into the aromatic ring system.</text>
</comment>
<dbReference type="NCBIfam" id="TIGR00033">
    <property type="entry name" value="aroC"/>
    <property type="match status" value="1"/>
</dbReference>
<evidence type="ECO:0000256" key="10">
    <source>
        <dbReference type="ARBA" id="ARBA00023141"/>
    </source>
</evidence>
<sequence>MSFKHHERPNQGGENILLNYLTAGESHGPQLTGIIEGIPSGLHLDIDEINNQLKKRQGGYGRGNRQKIEHDQVTIVGGVRHGTTLGSPVALVVNNRDHAHWNEIMDPVTPETPENTLRKVERPRPGHADLVGGMKYRHHDLRNVLERSSARETAIRVAIGAVCKQLLEQVGIRIAGYVQQIGPVSTDDQLELDVTKIENEIANNDLRIVDQTKVDEIHDLIDKTRKDGDTLGGIIRVVADNVPAGLGSYISWDTKLDAKIAAAVVGVNAMKGVEIGDGFKAATSFGSQVMDEIDWNKDDGFFRNTDHLGGFEGGMTNGMPIIVKAAMKPIPTLYKPLQSVDVNTKAVKKANVERSDTTAIVPASIVIESVVAIELAKALTDKFDADNVSRLQEQVAAYRDEIKHY</sequence>
<dbReference type="GO" id="GO:0010181">
    <property type="term" value="F:FMN binding"/>
    <property type="evidence" value="ECO:0007669"/>
    <property type="project" value="TreeGrafter"/>
</dbReference>
<evidence type="ECO:0000256" key="8">
    <source>
        <dbReference type="ARBA" id="ARBA00022827"/>
    </source>
</evidence>
<comment type="caution">
    <text evidence="14">The sequence shown here is derived from an EMBL/GenBank/DDBJ whole genome shotgun (WGS) entry which is preliminary data.</text>
</comment>
<dbReference type="SUPFAM" id="SSF103263">
    <property type="entry name" value="Chorismate synthase, AroC"/>
    <property type="match status" value="1"/>
</dbReference>
<dbReference type="InterPro" id="IPR035904">
    <property type="entry name" value="Chorismate_synth_AroC_sf"/>
</dbReference>